<proteinExistence type="predicted"/>
<dbReference type="EMBL" id="JAGQHR010000015">
    <property type="protein sequence ID" value="MCA9726273.1"/>
    <property type="molecule type" value="Genomic_DNA"/>
</dbReference>
<evidence type="ECO:0000313" key="2">
    <source>
        <dbReference type="EMBL" id="MCA9726273.1"/>
    </source>
</evidence>
<keyword evidence="1" id="KW-1133">Transmembrane helix</keyword>
<dbReference type="Pfam" id="PF09997">
    <property type="entry name" value="DUF2238"/>
    <property type="match status" value="1"/>
</dbReference>
<protein>
    <submittedName>
        <fullName evidence="2">Uncharacterized protein</fullName>
    </submittedName>
</protein>
<keyword evidence="1" id="KW-0472">Membrane</keyword>
<feature type="transmembrane region" description="Helical" evidence="1">
    <location>
        <begin position="109"/>
        <end position="126"/>
    </location>
</feature>
<dbReference type="InterPro" id="IPR014509">
    <property type="entry name" value="YjdF-like"/>
</dbReference>
<dbReference type="AlphaFoldDB" id="A0A956LVU3"/>
<name>A0A956LVU3_UNCEI</name>
<keyword evidence="1" id="KW-0812">Transmembrane</keyword>
<accession>A0A956LVU3</accession>
<reference evidence="2" key="1">
    <citation type="submission" date="2020-04" db="EMBL/GenBank/DDBJ databases">
        <authorList>
            <person name="Zhang T."/>
        </authorList>
    </citation>
    <scope>NUCLEOTIDE SEQUENCE</scope>
    <source>
        <strain evidence="2">HKST-UBA01</strain>
    </source>
</reference>
<sequence length="137" mass="15383">MIGVLSRAFLPPALLVLAQLGLLRIGIYEHFPWFDIPMHFLGGAAVAAAYHRIFSFLETTSRIRPMDRWVRVLLVWGCLTVTAVLWEFMEFAGDSWMGVRTQLGLANTMQDLAVGMTSGLLTAILLRNRELGRRPPV</sequence>
<organism evidence="2 3">
    <name type="scientific">Eiseniibacteriota bacterium</name>
    <dbReference type="NCBI Taxonomy" id="2212470"/>
    <lineage>
        <taxon>Bacteria</taxon>
        <taxon>Candidatus Eiseniibacteriota</taxon>
    </lineage>
</organism>
<feature type="transmembrane region" description="Helical" evidence="1">
    <location>
        <begin position="39"/>
        <end position="57"/>
    </location>
</feature>
<comment type="caution">
    <text evidence="2">The sequence shown here is derived from an EMBL/GenBank/DDBJ whole genome shotgun (WGS) entry which is preliminary data.</text>
</comment>
<feature type="transmembrane region" description="Helical" evidence="1">
    <location>
        <begin position="69"/>
        <end position="89"/>
    </location>
</feature>
<gene>
    <name evidence="2" type="ORF">KC729_01220</name>
</gene>
<evidence type="ECO:0000256" key="1">
    <source>
        <dbReference type="SAM" id="Phobius"/>
    </source>
</evidence>
<dbReference type="Proteomes" id="UP000697710">
    <property type="component" value="Unassembled WGS sequence"/>
</dbReference>
<evidence type="ECO:0000313" key="3">
    <source>
        <dbReference type="Proteomes" id="UP000697710"/>
    </source>
</evidence>
<reference evidence="2" key="2">
    <citation type="journal article" date="2021" name="Microbiome">
        <title>Successional dynamics and alternative stable states in a saline activated sludge microbial community over 9 years.</title>
        <authorList>
            <person name="Wang Y."/>
            <person name="Ye J."/>
            <person name="Ju F."/>
            <person name="Liu L."/>
            <person name="Boyd J.A."/>
            <person name="Deng Y."/>
            <person name="Parks D.H."/>
            <person name="Jiang X."/>
            <person name="Yin X."/>
            <person name="Woodcroft B.J."/>
            <person name="Tyson G.W."/>
            <person name="Hugenholtz P."/>
            <person name="Polz M.F."/>
            <person name="Zhang T."/>
        </authorList>
    </citation>
    <scope>NUCLEOTIDE SEQUENCE</scope>
    <source>
        <strain evidence="2">HKST-UBA01</strain>
    </source>
</reference>